<dbReference type="InterPro" id="IPR005149">
    <property type="entry name" value="Tscrpt_reg_PadR_N"/>
</dbReference>
<proteinExistence type="predicted"/>
<dbReference type="SUPFAM" id="SSF46785">
    <property type="entry name" value="Winged helix' DNA-binding domain"/>
    <property type="match status" value="1"/>
</dbReference>
<dbReference type="InterPro" id="IPR036388">
    <property type="entry name" value="WH-like_DNA-bd_sf"/>
</dbReference>
<dbReference type="EMBL" id="BSNX01000067">
    <property type="protein sequence ID" value="GLQ74892.1"/>
    <property type="molecule type" value="Genomic_DNA"/>
</dbReference>
<reference evidence="3" key="1">
    <citation type="journal article" date="2019" name="Int. J. Syst. Evol. Microbiol.">
        <title>The Global Catalogue of Microorganisms (GCM) 10K type strain sequencing project: providing services to taxonomists for standard genome sequencing and annotation.</title>
        <authorList>
            <consortium name="The Broad Institute Genomics Platform"/>
            <consortium name="The Broad Institute Genome Sequencing Center for Infectious Disease"/>
            <person name="Wu L."/>
            <person name="Ma J."/>
        </authorList>
    </citation>
    <scope>NUCLEOTIDE SEQUENCE [LARGE SCALE GENOMIC DNA]</scope>
    <source>
        <strain evidence="3">NBRC 15640</strain>
    </source>
</reference>
<evidence type="ECO:0000259" key="1">
    <source>
        <dbReference type="Pfam" id="PF03551"/>
    </source>
</evidence>
<organism evidence="2 3">
    <name type="scientific">Vibrio penaeicida</name>
    <dbReference type="NCBI Taxonomy" id="104609"/>
    <lineage>
        <taxon>Bacteria</taxon>
        <taxon>Pseudomonadati</taxon>
        <taxon>Pseudomonadota</taxon>
        <taxon>Gammaproteobacteria</taxon>
        <taxon>Vibrionales</taxon>
        <taxon>Vibrionaceae</taxon>
        <taxon>Vibrio</taxon>
    </lineage>
</organism>
<protein>
    <recommendedName>
        <fullName evidence="1">Transcription regulator PadR N-terminal domain-containing protein</fullName>
    </recommendedName>
</protein>
<gene>
    <name evidence="2" type="ORF">GCM10007932_42540</name>
</gene>
<dbReference type="AlphaFoldDB" id="A0AAV5NX62"/>
<dbReference type="InterPro" id="IPR036390">
    <property type="entry name" value="WH_DNA-bd_sf"/>
</dbReference>
<dbReference type="Gene3D" id="1.10.10.10">
    <property type="entry name" value="Winged helix-like DNA-binding domain superfamily/Winged helix DNA-binding domain"/>
    <property type="match status" value="1"/>
</dbReference>
<keyword evidence="3" id="KW-1185">Reference proteome</keyword>
<accession>A0AAV5NX62</accession>
<sequence>MLSNTELMLLHLLHQDGNMSGYDINRLVEQRGFREWAEIGMTSIYVSLNKLAKKELVRAELDIAKKGKGPTPKKYFLLPAGTSHLKQEVENGIQALRLKDSRFRLCISALSILNREEQKMLFKERAIALKNRRHELEHTTYIAQGGKGLPQNVRWLFQYSFDALQMEVNFANSVLKDLSADS</sequence>
<comment type="caution">
    <text evidence="2">The sequence shown here is derived from an EMBL/GenBank/DDBJ whole genome shotgun (WGS) entry which is preliminary data.</text>
</comment>
<feature type="domain" description="Transcription regulator PadR N-terminal" evidence="1">
    <location>
        <begin position="9"/>
        <end position="86"/>
    </location>
</feature>
<name>A0AAV5NX62_9VIBR</name>
<evidence type="ECO:0000313" key="3">
    <source>
        <dbReference type="Proteomes" id="UP001156690"/>
    </source>
</evidence>
<evidence type="ECO:0000313" key="2">
    <source>
        <dbReference type="EMBL" id="GLQ74892.1"/>
    </source>
</evidence>
<dbReference type="Pfam" id="PF03551">
    <property type="entry name" value="PadR"/>
    <property type="match status" value="1"/>
</dbReference>
<dbReference type="RefSeq" id="WP_126610089.1">
    <property type="nucleotide sequence ID" value="NZ_AP025144.1"/>
</dbReference>
<dbReference type="Proteomes" id="UP001156690">
    <property type="component" value="Unassembled WGS sequence"/>
</dbReference>